<dbReference type="Pfam" id="PF00648">
    <property type="entry name" value="Peptidase_C2"/>
    <property type="match status" value="1"/>
</dbReference>
<dbReference type="SUPFAM" id="SSF54001">
    <property type="entry name" value="Cysteine proteinases"/>
    <property type="match status" value="1"/>
</dbReference>
<evidence type="ECO:0000313" key="9">
    <source>
        <dbReference type="Proteomes" id="UP001142055"/>
    </source>
</evidence>
<evidence type="ECO:0000256" key="5">
    <source>
        <dbReference type="PIRSR" id="PIRSR622684-1"/>
    </source>
</evidence>
<organism evidence="8 9">
    <name type="scientific">Blomia tropicalis</name>
    <name type="common">Mite</name>
    <dbReference type="NCBI Taxonomy" id="40697"/>
    <lineage>
        <taxon>Eukaryota</taxon>
        <taxon>Metazoa</taxon>
        <taxon>Ecdysozoa</taxon>
        <taxon>Arthropoda</taxon>
        <taxon>Chelicerata</taxon>
        <taxon>Arachnida</taxon>
        <taxon>Acari</taxon>
        <taxon>Acariformes</taxon>
        <taxon>Sarcoptiformes</taxon>
        <taxon>Astigmata</taxon>
        <taxon>Glycyphagoidea</taxon>
        <taxon>Echimyopodidae</taxon>
        <taxon>Blomia</taxon>
    </lineage>
</organism>
<accession>A0A9Q0RP31</accession>
<gene>
    <name evidence="8" type="ORF">RDWZM_006158</name>
</gene>
<dbReference type="EMBL" id="JAPWDV010000002">
    <property type="protein sequence ID" value="KAJ6220346.1"/>
    <property type="molecule type" value="Genomic_DNA"/>
</dbReference>
<evidence type="ECO:0000313" key="8">
    <source>
        <dbReference type="EMBL" id="KAJ6220346.1"/>
    </source>
</evidence>
<evidence type="ECO:0000256" key="6">
    <source>
        <dbReference type="PROSITE-ProRule" id="PRU00239"/>
    </source>
</evidence>
<comment type="similarity">
    <text evidence="1">Belongs to the peptidase C2 family.</text>
</comment>
<keyword evidence="4 6" id="KW-0788">Thiol protease</keyword>
<reference evidence="8" key="1">
    <citation type="submission" date="2022-12" db="EMBL/GenBank/DDBJ databases">
        <title>Genome assemblies of Blomia tropicalis.</title>
        <authorList>
            <person name="Cui Y."/>
        </authorList>
    </citation>
    <scope>NUCLEOTIDE SEQUENCE</scope>
    <source>
        <tissue evidence="8">Adult mites</tissue>
    </source>
</reference>
<evidence type="ECO:0000256" key="3">
    <source>
        <dbReference type="ARBA" id="ARBA00022801"/>
    </source>
</evidence>
<dbReference type="InterPro" id="IPR000169">
    <property type="entry name" value="Pept_cys_AS"/>
</dbReference>
<dbReference type="PROSITE" id="PS50203">
    <property type="entry name" value="CALPAIN_CAT"/>
    <property type="match status" value="1"/>
</dbReference>
<keyword evidence="9" id="KW-1185">Reference proteome</keyword>
<feature type="domain" description="Calpain catalytic" evidence="7">
    <location>
        <begin position="122"/>
        <end position="431"/>
    </location>
</feature>
<dbReference type="InterPro" id="IPR001300">
    <property type="entry name" value="Peptidase_C2_calpain_cat"/>
</dbReference>
<dbReference type="GO" id="GO:0005737">
    <property type="term" value="C:cytoplasm"/>
    <property type="evidence" value="ECO:0007669"/>
    <property type="project" value="TreeGrafter"/>
</dbReference>
<sequence>MNPKTETSSNSIQATPNLVVPNEVSNRPTSISSASLREETQSIKFEAYLWQPSNEFVNEFNANVLSEKVINRLVKLTKVPSQFNVTHNKKSKSVIKLDSLQNTIKRHQLKFCEKLKEYNEVPFDDDEFKPNRSSLYMSTDKPDPMFDALIDRWVRIAFVRFDNVPDLIGPAKSVGVNALEAQNYMEKLQSKVFVRGPENNVGDFIQGKLGNCWVICSLACLVWYHSHYLLNIIPSTTLNKEGIYQLFFCIDGRWTPIEIDDTFPVDKNRRLVFSQTLNNQMYAPLIEKAFAKHHSCYKALAQGTVLEGFSSLTGMPVSRIIINTISPNQLWKQLNNYLSKYNMLAASCSKGVMGLKEDHAYSVLDIMGSADVKALLLWNPWGKQDLFCRFNKANEWLKRKLPLFTMVPGMFWMRLIDFVQAFQYVDVCKFNTDWYCKRYQFQLPSNPRPKEQFTVFELQTDNEKTHFEFTIYQEVVRNVKLAAILELSVIIFKLNEDNIPRFLWLSDSIVTKVRSVSKKLRRGRYLIVVVSFNQFGNSSRLKEAPELAIAFHGSNSFKVIPSNCDLNLLGDMIISMAVKIGVPNKCVEQNWTEFVIRTKFCAFVTVVENDSDNHLIAWSDTRSSHNSSKIRTNNRTIDIIPPKTR</sequence>
<name>A0A9Q0RP31_BLOTA</name>
<evidence type="ECO:0000259" key="7">
    <source>
        <dbReference type="PROSITE" id="PS50203"/>
    </source>
</evidence>
<comment type="caution">
    <text evidence="8">The sequence shown here is derived from an EMBL/GenBank/DDBJ whole genome shotgun (WGS) entry which is preliminary data.</text>
</comment>
<dbReference type="Proteomes" id="UP001142055">
    <property type="component" value="Chromosome 2"/>
</dbReference>
<dbReference type="PRINTS" id="PR00704">
    <property type="entry name" value="CALPAIN"/>
</dbReference>
<evidence type="ECO:0000256" key="2">
    <source>
        <dbReference type="ARBA" id="ARBA00022670"/>
    </source>
</evidence>
<dbReference type="Gene3D" id="3.90.70.10">
    <property type="entry name" value="Cysteine proteinases"/>
    <property type="match status" value="1"/>
</dbReference>
<dbReference type="PANTHER" id="PTHR10183:SF382">
    <property type="entry name" value="CALPAIN-15"/>
    <property type="match status" value="1"/>
</dbReference>
<dbReference type="GO" id="GO:0004198">
    <property type="term" value="F:calcium-dependent cysteine-type endopeptidase activity"/>
    <property type="evidence" value="ECO:0007669"/>
    <property type="project" value="InterPro"/>
</dbReference>
<evidence type="ECO:0000256" key="4">
    <source>
        <dbReference type="ARBA" id="ARBA00022807"/>
    </source>
</evidence>
<dbReference type="AlphaFoldDB" id="A0A9Q0RP31"/>
<dbReference type="InterPro" id="IPR038765">
    <property type="entry name" value="Papain-like_cys_pep_sf"/>
</dbReference>
<dbReference type="GO" id="GO:0006508">
    <property type="term" value="P:proteolysis"/>
    <property type="evidence" value="ECO:0007669"/>
    <property type="project" value="UniProtKB-KW"/>
</dbReference>
<dbReference type="PANTHER" id="PTHR10183">
    <property type="entry name" value="CALPAIN"/>
    <property type="match status" value="1"/>
</dbReference>
<dbReference type="InterPro" id="IPR022684">
    <property type="entry name" value="Calpain_cysteine_protease"/>
</dbReference>
<proteinExistence type="inferred from homology"/>
<feature type="active site" evidence="5 6">
    <location>
        <position position="212"/>
    </location>
</feature>
<dbReference type="SMART" id="SM00230">
    <property type="entry name" value="CysPc"/>
    <property type="match status" value="1"/>
</dbReference>
<evidence type="ECO:0000256" key="1">
    <source>
        <dbReference type="ARBA" id="ARBA00007623"/>
    </source>
</evidence>
<keyword evidence="2 6" id="KW-0645">Protease</keyword>
<keyword evidence="3 6" id="KW-0378">Hydrolase</keyword>
<feature type="active site" evidence="5 6">
    <location>
        <position position="359"/>
    </location>
</feature>
<feature type="active site" evidence="5 6">
    <location>
        <position position="379"/>
    </location>
</feature>
<protein>
    <recommendedName>
        <fullName evidence="7">Calpain catalytic domain-containing protein</fullName>
    </recommendedName>
</protein>
<dbReference type="PROSITE" id="PS00139">
    <property type="entry name" value="THIOL_PROTEASE_CYS"/>
    <property type="match status" value="1"/>
</dbReference>